<organism evidence="1 2">
    <name type="scientific">Melipona quadrifasciata</name>
    <dbReference type="NCBI Taxonomy" id="166423"/>
    <lineage>
        <taxon>Eukaryota</taxon>
        <taxon>Metazoa</taxon>
        <taxon>Ecdysozoa</taxon>
        <taxon>Arthropoda</taxon>
        <taxon>Hexapoda</taxon>
        <taxon>Insecta</taxon>
        <taxon>Pterygota</taxon>
        <taxon>Neoptera</taxon>
        <taxon>Endopterygota</taxon>
        <taxon>Hymenoptera</taxon>
        <taxon>Apocrita</taxon>
        <taxon>Aculeata</taxon>
        <taxon>Apoidea</taxon>
        <taxon>Anthophila</taxon>
        <taxon>Apidae</taxon>
        <taxon>Melipona</taxon>
    </lineage>
</organism>
<dbReference type="EMBL" id="KQ435730">
    <property type="protein sequence ID" value="KOX77574.1"/>
    <property type="molecule type" value="Genomic_DNA"/>
</dbReference>
<accession>A0A0N0U6Q8</accession>
<reference evidence="1 2" key="1">
    <citation type="submission" date="2015-07" db="EMBL/GenBank/DDBJ databases">
        <title>The genome of Melipona quadrifasciata.</title>
        <authorList>
            <person name="Pan H."/>
            <person name="Kapheim K."/>
        </authorList>
    </citation>
    <scope>NUCLEOTIDE SEQUENCE [LARGE SCALE GENOMIC DNA]</scope>
    <source>
        <strain evidence="1">0111107301</strain>
        <tissue evidence="1">Whole body</tissue>
    </source>
</reference>
<dbReference type="Proteomes" id="UP000053105">
    <property type="component" value="Unassembled WGS sequence"/>
</dbReference>
<name>A0A0N0U6Q8_9HYME</name>
<gene>
    <name evidence="1" type="ORF">WN51_11000</name>
</gene>
<dbReference type="AlphaFoldDB" id="A0A0N0U6Q8"/>
<protein>
    <submittedName>
        <fullName evidence="1">Uncharacterized protein</fullName>
    </submittedName>
</protein>
<proteinExistence type="predicted"/>
<sequence length="257" mass="28730">MKFNCTAGFLHAFDNSALIPTKVPVSFSFAPSPLGESRKFSRIDRHENSYSGVCVVEFVAIRKWPKKKLKFLDISKRSSGLKRNLNGARYCGGTVGWIAEYIRVVRYSNNRDADNRDIDLNFRDNTFLSSPTENLKSASLTRSSILTKFLVILGFLDKEINKVKNSALKTLIKGSDYRVTVPSNERQLFTILENSSTSTTAANNRPGRWQTLADAIVADNYALVASLLACSSLFQLERVTNSSFVSIKIILDICSKH</sequence>
<evidence type="ECO:0000313" key="2">
    <source>
        <dbReference type="Proteomes" id="UP000053105"/>
    </source>
</evidence>
<evidence type="ECO:0000313" key="1">
    <source>
        <dbReference type="EMBL" id="KOX77574.1"/>
    </source>
</evidence>
<keyword evidence="2" id="KW-1185">Reference proteome</keyword>